<comment type="similarity">
    <text evidence="2 7">Belongs to the DMRL synthase family.</text>
</comment>
<evidence type="ECO:0000256" key="8">
    <source>
        <dbReference type="SAM" id="MobiDB-lite"/>
    </source>
</evidence>
<dbReference type="EC" id="2.5.1.78" evidence="3 7"/>
<dbReference type="Proteomes" id="UP000599312">
    <property type="component" value="Unassembled WGS sequence"/>
</dbReference>
<evidence type="ECO:0000256" key="4">
    <source>
        <dbReference type="ARBA" id="ARBA00022619"/>
    </source>
</evidence>
<dbReference type="NCBIfam" id="TIGR00114">
    <property type="entry name" value="lumazine-synth"/>
    <property type="match status" value="1"/>
</dbReference>
<sequence length="176" mass="19461">MFRQQKEANVDQFTEQQQTRSAAGKSHQTRIAFVQSGWHKDIVDRCRDAFVAAMTDGGVDRQSIDLYEVPGAFEIPLLAKRLAKSGRYDAIVASGLVVDGGIYRHEFVADAVISGLMQIQLETDVPVLSAVLTPQHFHEHDTHREFFTSHFDVKGREAAAACLAVTSASYAQPVRS</sequence>
<comment type="pathway">
    <text evidence="1 7">Cofactor biosynthesis; riboflavin biosynthesis; riboflavin from 2-hydroxy-3-oxobutyl phosphate and 5-amino-6-(D-ribitylamino)uracil: step 1/2.</text>
</comment>
<dbReference type="PANTHER" id="PTHR21058">
    <property type="entry name" value="6,7-DIMETHYL-8-RIBITYLLUMAZINE SYNTHASE DMRL SYNTHASE LUMAZINE SYNTHASE"/>
    <property type="match status" value="1"/>
</dbReference>
<reference evidence="9" key="1">
    <citation type="submission" date="2020-11" db="EMBL/GenBank/DDBJ databases">
        <authorList>
            <person name="Kim M.K."/>
        </authorList>
    </citation>
    <scope>NUCLEOTIDE SEQUENCE</scope>
    <source>
        <strain evidence="9">BT350</strain>
    </source>
</reference>
<keyword evidence="4 7" id="KW-0686">Riboflavin biosynthesis</keyword>
<dbReference type="NCBIfam" id="NF009084">
    <property type="entry name" value="PRK12419.1"/>
    <property type="match status" value="1"/>
</dbReference>
<evidence type="ECO:0000313" key="10">
    <source>
        <dbReference type="Proteomes" id="UP000599312"/>
    </source>
</evidence>
<feature type="binding site" evidence="7">
    <location>
        <begin position="72"/>
        <end position="74"/>
    </location>
    <ligand>
        <name>5-amino-6-(D-ribitylamino)uracil</name>
        <dbReference type="ChEBI" id="CHEBI:15934"/>
    </ligand>
</feature>
<dbReference type="Gene3D" id="3.40.50.960">
    <property type="entry name" value="Lumazine/riboflavin synthase"/>
    <property type="match status" value="1"/>
</dbReference>
<dbReference type="InterPro" id="IPR036467">
    <property type="entry name" value="LS/RS_sf"/>
</dbReference>
<dbReference type="GO" id="GO:0005829">
    <property type="term" value="C:cytosol"/>
    <property type="evidence" value="ECO:0007669"/>
    <property type="project" value="TreeGrafter"/>
</dbReference>
<evidence type="ECO:0000313" key="9">
    <source>
        <dbReference type="EMBL" id="MBF9232288.1"/>
    </source>
</evidence>
<accession>A0A931BLX6</accession>
<feature type="binding site" evidence="7">
    <location>
        <position position="129"/>
    </location>
    <ligand>
        <name>5-amino-6-(D-ribitylamino)uracil</name>
        <dbReference type="ChEBI" id="CHEBI:15934"/>
    </ligand>
</feature>
<dbReference type="GO" id="GO:0009231">
    <property type="term" value="P:riboflavin biosynthetic process"/>
    <property type="evidence" value="ECO:0007669"/>
    <property type="project" value="UniProtKB-UniRule"/>
</dbReference>
<feature type="compositionally biased region" description="Polar residues" evidence="8">
    <location>
        <begin position="11"/>
        <end position="21"/>
    </location>
</feature>
<feature type="active site" description="Proton donor" evidence="7">
    <location>
        <position position="104"/>
    </location>
</feature>
<comment type="caution">
    <text evidence="7">Lacks conserved residue(s) required for the propagation of feature annotation.</text>
</comment>
<feature type="region of interest" description="Disordered" evidence="8">
    <location>
        <begin position="1"/>
        <end position="26"/>
    </location>
</feature>
<name>A0A931BLX6_9HYPH</name>
<feature type="binding site" evidence="7">
    <location>
        <position position="38"/>
    </location>
    <ligand>
        <name>5-amino-6-(D-ribitylamino)uracil</name>
        <dbReference type="ChEBI" id="CHEBI:15934"/>
    </ligand>
</feature>
<gene>
    <name evidence="7" type="primary">ribH</name>
    <name evidence="9" type="ORF">I2H38_02725</name>
</gene>
<organism evidence="9 10">
    <name type="scientific">Microvirga alba</name>
    <dbReference type="NCBI Taxonomy" id="2791025"/>
    <lineage>
        <taxon>Bacteria</taxon>
        <taxon>Pseudomonadati</taxon>
        <taxon>Pseudomonadota</taxon>
        <taxon>Alphaproteobacteria</taxon>
        <taxon>Hyphomicrobiales</taxon>
        <taxon>Methylobacteriaceae</taxon>
        <taxon>Microvirga</taxon>
    </lineage>
</organism>
<dbReference type="AlphaFoldDB" id="A0A931BLX6"/>
<evidence type="ECO:0000256" key="1">
    <source>
        <dbReference type="ARBA" id="ARBA00004917"/>
    </source>
</evidence>
<feature type="binding site" evidence="7">
    <location>
        <position position="143"/>
    </location>
    <ligand>
        <name>(2S)-2-hydroxy-3-oxobutyl phosphate</name>
        <dbReference type="ChEBI" id="CHEBI:58830"/>
    </ligand>
</feature>
<dbReference type="PANTHER" id="PTHR21058:SF0">
    <property type="entry name" value="6,7-DIMETHYL-8-RIBITYLLUMAZINE SYNTHASE"/>
    <property type="match status" value="1"/>
</dbReference>
<protein>
    <recommendedName>
        <fullName evidence="3 7">6,7-dimethyl-8-ribityllumazine synthase</fullName>
        <shortName evidence="7">DMRL synthase</shortName>
        <shortName evidence="7">LS</shortName>
        <shortName evidence="7">Lumazine synthase</shortName>
        <ecNumber evidence="3 7">2.5.1.78</ecNumber>
    </recommendedName>
</protein>
<dbReference type="EMBL" id="JADQDO010000001">
    <property type="protein sequence ID" value="MBF9232288.1"/>
    <property type="molecule type" value="Genomic_DNA"/>
</dbReference>
<evidence type="ECO:0000256" key="2">
    <source>
        <dbReference type="ARBA" id="ARBA00007424"/>
    </source>
</evidence>
<dbReference type="InterPro" id="IPR034964">
    <property type="entry name" value="LS"/>
</dbReference>
<comment type="function">
    <text evidence="7">Catalyzes the formation of 6,7-dimethyl-8-ribityllumazine by condensation of 5-amino-6-(D-ribitylamino)uracil with 3,4-dihydroxy-2-butanone 4-phosphate. This is the penultimate step in the biosynthesis of riboflavin.</text>
</comment>
<keyword evidence="5 7" id="KW-0808">Transferase</keyword>
<evidence type="ECO:0000256" key="5">
    <source>
        <dbReference type="ARBA" id="ARBA00022679"/>
    </source>
</evidence>
<dbReference type="HAMAP" id="MF_00178">
    <property type="entry name" value="Lumazine_synth"/>
    <property type="match status" value="1"/>
</dbReference>
<keyword evidence="10" id="KW-1185">Reference proteome</keyword>
<dbReference type="GO" id="GO:0000906">
    <property type="term" value="F:6,7-dimethyl-8-ribityllumazine synthase activity"/>
    <property type="evidence" value="ECO:0007669"/>
    <property type="project" value="UniProtKB-UniRule"/>
</dbReference>
<feature type="binding site" evidence="7">
    <location>
        <begin position="96"/>
        <end position="98"/>
    </location>
    <ligand>
        <name>5-amino-6-(D-ribitylamino)uracil</name>
        <dbReference type="ChEBI" id="CHEBI:15934"/>
    </ligand>
</feature>
<evidence type="ECO:0000256" key="3">
    <source>
        <dbReference type="ARBA" id="ARBA00012664"/>
    </source>
</evidence>
<proteinExistence type="inferred from homology"/>
<evidence type="ECO:0000256" key="6">
    <source>
        <dbReference type="ARBA" id="ARBA00048785"/>
    </source>
</evidence>
<dbReference type="GO" id="GO:0009349">
    <property type="term" value="C:riboflavin synthase complex"/>
    <property type="evidence" value="ECO:0007669"/>
    <property type="project" value="UniProtKB-UniRule"/>
</dbReference>
<evidence type="ECO:0000256" key="7">
    <source>
        <dbReference type="HAMAP-Rule" id="MF_00178"/>
    </source>
</evidence>
<dbReference type="InterPro" id="IPR002180">
    <property type="entry name" value="LS/RS"/>
</dbReference>
<comment type="caution">
    <text evidence="9">The sequence shown here is derived from an EMBL/GenBank/DDBJ whole genome shotgun (WGS) entry which is preliminary data.</text>
</comment>
<comment type="catalytic activity">
    <reaction evidence="6 7">
        <text>(2S)-2-hydroxy-3-oxobutyl phosphate + 5-amino-6-(D-ribitylamino)uracil = 6,7-dimethyl-8-(1-D-ribityl)lumazine + phosphate + 2 H2O + H(+)</text>
        <dbReference type="Rhea" id="RHEA:26152"/>
        <dbReference type="ChEBI" id="CHEBI:15377"/>
        <dbReference type="ChEBI" id="CHEBI:15378"/>
        <dbReference type="ChEBI" id="CHEBI:15934"/>
        <dbReference type="ChEBI" id="CHEBI:43474"/>
        <dbReference type="ChEBI" id="CHEBI:58201"/>
        <dbReference type="ChEBI" id="CHEBI:58830"/>
        <dbReference type="EC" id="2.5.1.78"/>
    </reaction>
</comment>
<dbReference type="Pfam" id="PF00885">
    <property type="entry name" value="DMRL_synthase"/>
    <property type="match status" value="1"/>
</dbReference>
<dbReference type="SUPFAM" id="SSF52121">
    <property type="entry name" value="Lumazine synthase"/>
    <property type="match status" value="1"/>
</dbReference>